<gene>
    <name evidence="1" type="ORF">BCR34DRAFT_482623</name>
</gene>
<dbReference type="PANTHER" id="PTHR10622">
    <property type="entry name" value="HET DOMAIN-CONTAINING PROTEIN"/>
    <property type="match status" value="1"/>
</dbReference>
<evidence type="ECO:0000313" key="2">
    <source>
        <dbReference type="Proteomes" id="UP000193144"/>
    </source>
</evidence>
<dbReference type="Proteomes" id="UP000193144">
    <property type="component" value="Unassembled WGS sequence"/>
</dbReference>
<feature type="non-terminal residue" evidence="1">
    <location>
        <position position="1"/>
    </location>
</feature>
<dbReference type="STRING" id="1231657.A0A1Y1ZRP6"/>
<protein>
    <recommendedName>
        <fullName evidence="3">Heterokaryon incompatibility domain-containing protein</fullName>
    </recommendedName>
</protein>
<name>A0A1Y1ZRP6_9PLEO</name>
<dbReference type="OrthoDB" id="674604at2759"/>
<sequence>DFKQSSWFTRGWTLQELLAPSKLHFFNHKWNPIGSRRKLAPKIKRITRIPRKALQSFSPAEFCVAGKLSWLAKRKTTREEDCAYCLLGWFKINMLLLYGEGARAFQRL</sequence>
<evidence type="ECO:0000313" key="1">
    <source>
        <dbReference type="EMBL" id="ORY12465.1"/>
    </source>
</evidence>
<organism evidence="1 2">
    <name type="scientific">Clohesyomyces aquaticus</name>
    <dbReference type="NCBI Taxonomy" id="1231657"/>
    <lineage>
        <taxon>Eukaryota</taxon>
        <taxon>Fungi</taxon>
        <taxon>Dikarya</taxon>
        <taxon>Ascomycota</taxon>
        <taxon>Pezizomycotina</taxon>
        <taxon>Dothideomycetes</taxon>
        <taxon>Pleosporomycetidae</taxon>
        <taxon>Pleosporales</taxon>
        <taxon>Lindgomycetaceae</taxon>
        <taxon>Clohesyomyces</taxon>
    </lineage>
</organism>
<dbReference type="AlphaFoldDB" id="A0A1Y1ZRP6"/>
<accession>A0A1Y1ZRP6</accession>
<comment type="caution">
    <text evidence="1">The sequence shown here is derived from an EMBL/GenBank/DDBJ whole genome shotgun (WGS) entry which is preliminary data.</text>
</comment>
<evidence type="ECO:0008006" key="3">
    <source>
        <dbReference type="Google" id="ProtNLM"/>
    </source>
</evidence>
<keyword evidence="2" id="KW-1185">Reference proteome</keyword>
<reference evidence="1 2" key="1">
    <citation type="submission" date="2016-07" db="EMBL/GenBank/DDBJ databases">
        <title>Pervasive Adenine N6-methylation of Active Genes in Fungi.</title>
        <authorList>
            <consortium name="DOE Joint Genome Institute"/>
            <person name="Mondo S.J."/>
            <person name="Dannebaum R.O."/>
            <person name="Kuo R.C."/>
            <person name="Labutti K."/>
            <person name="Haridas S."/>
            <person name="Kuo A."/>
            <person name="Salamov A."/>
            <person name="Ahrendt S.R."/>
            <person name="Lipzen A."/>
            <person name="Sullivan W."/>
            <person name="Andreopoulos W.B."/>
            <person name="Clum A."/>
            <person name="Lindquist E."/>
            <person name="Daum C."/>
            <person name="Ramamoorthy G.K."/>
            <person name="Gryganskyi A."/>
            <person name="Culley D."/>
            <person name="Magnuson J.K."/>
            <person name="James T.Y."/>
            <person name="O'Malley M.A."/>
            <person name="Stajich J.E."/>
            <person name="Spatafora J.W."/>
            <person name="Visel A."/>
            <person name="Grigoriev I.V."/>
        </authorList>
    </citation>
    <scope>NUCLEOTIDE SEQUENCE [LARGE SCALE GENOMIC DNA]</scope>
    <source>
        <strain evidence="1 2">CBS 115471</strain>
    </source>
</reference>
<dbReference type="EMBL" id="MCFA01000051">
    <property type="protein sequence ID" value="ORY12465.1"/>
    <property type="molecule type" value="Genomic_DNA"/>
</dbReference>
<dbReference type="PANTHER" id="PTHR10622:SF12">
    <property type="entry name" value="HET DOMAIN-CONTAINING PROTEIN"/>
    <property type="match status" value="1"/>
</dbReference>
<proteinExistence type="predicted"/>